<evidence type="ECO:0000256" key="13">
    <source>
        <dbReference type="SAM" id="MobiDB-lite"/>
    </source>
</evidence>
<accession>A0ABW4JWP7</accession>
<feature type="transmembrane region" description="Helical" evidence="14">
    <location>
        <begin position="162"/>
        <end position="183"/>
    </location>
</feature>
<evidence type="ECO:0000256" key="14">
    <source>
        <dbReference type="SAM" id="Phobius"/>
    </source>
</evidence>
<evidence type="ECO:0000259" key="15">
    <source>
        <dbReference type="Pfam" id="PF01292"/>
    </source>
</evidence>
<dbReference type="PANTHER" id="PTHR30074">
    <property type="entry name" value="FORMATE DEHYDROGENASE, NITRATE-INDUCIBLE, CYTOCHROME B556 FDN SUBUNIT"/>
    <property type="match status" value="1"/>
</dbReference>
<evidence type="ECO:0000256" key="9">
    <source>
        <dbReference type="ARBA" id="ARBA00022982"/>
    </source>
</evidence>
<comment type="caution">
    <text evidence="16">The sequence shown here is derived from an EMBL/GenBank/DDBJ whole genome shotgun (WGS) entry which is preliminary data.</text>
</comment>
<evidence type="ECO:0000256" key="5">
    <source>
        <dbReference type="ARBA" id="ARBA00022475"/>
    </source>
</evidence>
<evidence type="ECO:0000256" key="10">
    <source>
        <dbReference type="ARBA" id="ARBA00022989"/>
    </source>
</evidence>
<keyword evidence="17" id="KW-1185">Reference proteome</keyword>
<keyword evidence="16" id="KW-0560">Oxidoreductase</keyword>
<name>A0ABW4JWP7_9HYPH</name>
<gene>
    <name evidence="16" type="ORF">ACFSC7_04175</name>
</gene>
<evidence type="ECO:0000256" key="12">
    <source>
        <dbReference type="ARBA" id="ARBA00023136"/>
    </source>
</evidence>
<dbReference type="EMBL" id="JBHUFA010000001">
    <property type="protein sequence ID" value="MFD1694700.1"/>
    <property type="molecule type" value="Genomic_DNA"/>
</dbReference>
<evidence type="ECO:0000313" key="17">
    <source>
        <dbReference type="Proteomes" id="UP001597327"/>
    </source>
</evidence>
<reference evidence="17" key="1">
    <citation type="journal article" date="2019" name="Int. J. Syst. Evol. Microbiol.">
        <title>The Global Catalogue of Microorganisms (GCM) 10K type strain sequencing project: providing services to taxonomists for standard genome sequencing and annotation.</title>
        <authorList>
            <consortium name="The Broad Institute Genomics Platform"/>
            <consortium name="The Broad Institute Genome Sequencing Center for Infectious Disease"/>
            <person name="Wu L."/>
            <person name="Ma J."/>
        </authorList>
    </citation>
    <scope>NUCLEOTIDE SEQUENCE [LARGE SCALE GENOMIC DNA]</scope>
    <source>
        <strain evidence="17">JCM 3369</strain>
    </source>
</reference>
<comment type="subcellular location">
    <subcellularLocation>
        <location evidence="2">Cell membrane</location>
        <topology evidence="2">Multi-pass membrane protein</topology>
    </subcellularLocation>
</comment>
<feature type="transmembrane region" description="Helical" evidence="14">
    <location>
        <begin position="114"/>
        <end position="135"/>
    </location>
</feature>
<evidence type="ECO:0000256" key="4">
    <source>
        <dbReference type="ARBA" id="ARBA00022448"/>
    </source>
</evidence>
<keyword evidence="10 14" id="KW-1133">Transmembrane helix</keyword>
<evidence type="ECO:0000256" key="8">
    <source>
        <dbReference type="ARBA" id="ARBA00022723"/>
    </source>
</evidence>
<feature type="transmembrane region" description="Helical" evidence="14">
    <location>
        <begin position="203"/>
        <end position="224"/>
    </location>
</feature>
<sequence length="387" mass="42731">MMATHTRKDFRGAFDRLGAALAAPLLLVTLVLSLLAFTGAASAQQAVRTGDEVTSETPVDGLVPGNTLGDTSDADYWRAVRSGTQGFVSIPDKKAGTLVQSEGEAWRSFRNGPLSLYASWAILGTIVVLCLFYALRGRIRIEHGRSAATITRFAWIERFGHWMTAISFVILGLTGLNVLYGRYALRPVIGDEAFGFLTQVGKYLHNYLAFAFMAGLVMIFVMWVRHNLPDRTDGKWLLQAGGLFSKKLHPPAKKFNAGQKLIFWSVILGGLSLSLSGWALLFPFTTHFFSDTFSHVNWLFGTDLPTSLSVLQEQQINQLWHTIMAIFMVCVILAHIYIGSIGMEGAFDAMGSGEVDLNWAKEHHSLWVDEVQEREAGRRSTAAQPAE</sequence>
<evidence type="ECO:0000256" key="6">
    <source>
        <dbReference type="ARBA" id="ARBA00022617"/>
    </source>
</evidence>
<dbReference type="PANTHER" id="PTHR30074:SF6">
    <property type="entry name" value="FORMATE DEHYDROGENASE GAMMA SUBUNIT"/>
    <property type="match status" value="1"/>
</dbReference>
<comment type="similarity">
    <text evidence="3">Belongs to the formate dehydrogenase gamma subunit family.</text>
</comment>
<dbReference type="RefSeq" id="WP_244304381.1">
    <property type="nucleotide sequence ID" value="NZ_JBHUFA010000001.1"/>
</dbReference>
<dbReference type="InterPro" id="IPR051817">
    <property type="entry name" value="FDH_cytochrome_b556_subunit"/>
</dbReference>
<keyword evidence="8" id="KW-0479">Metal-binding</keyword>
<feature type="domain" description="Cytochrome b561 bacterial/Ni-hydrogenase" evidence="15">
    <location>
        <begin position="152"/>
        <end position="350"/>
    </location>
</feature>
<dbReference type="EC" id="1.17.1.9" evidence="16"/>
<feature type="transmembrane region" description="Helical" evidence="14">
    <location>
        <begin position="261"/>
        <end position="281"/>
    </location>
</feature>
<dbReference type="Pfam" id="PF01292">
    <property type="entry name" value="Ni_hydr_CYTB"/>
    <property type="match status" value="1"/>
</dbReference>
<dbReference type="Proteomes" id="UP001597327">
    <property type="component" value="Unassembled WGS sequence"/>
</dbReference>
<keyword evidence="9" id="KW-0249">Electron transport</keyword>
<keyword evidence="12 14" id="KW-0472">Membrane</keyword>
<evidence type="ECO:0000313" key="16">
    <source>
        <dbReference type="EMBL" id="MFD1694700.1"/>
    </source>
</evidence>
<keyword evidence="11" id="KW-0408">Iron</keyword>
<feature type="transmembrane region" description="Helical" evidence="14">
    <location>
        <begin position="319"/>
        <end position="338"/>
    </location>
</feature>
<dbReference type="InterPro" id="IPR006471">
    <property type="entry name" value="Formate_DH_gsu"/>
</dbReference>
<feature type="region of interest" description="Disordered" evidence="13">
    <location>
        <begin position="48"/>
        <end position="67"/>
    </location>
</feature>
<keyword evidence="5" id="KW-1003">Cell membrane</keyword>
<evidence type="ECO:0000256" key="11">
    <source>
        <dbReference type="ARBA" id="ARBA00023004"/>
    </source>
</evidence>
<dbReference type="GO" id="GO:0008863">
    <property type="term" value="F:formate dehydrogenase (NAD+) activity"/>
    <property type="evidence" value="ECO:0007669"/>
    <property type="project" value="UniProtKB-EC"/>
</dbReference>
<comment type="cofactor">
    <cofactor evidence="1">
        <name>heme</name>
        <dbReference type="ChEBI" id="CHEBI:30413"/>
    </cofactor>
</comment>
<keyword evidence="6" id="KW-0349">Heme</keyword>
<dbReference type="Gene3D" id="1.20.950.20">
    <property type="entry name" value="Transmembrane di-heme cytochromes, Chain C"/>
    <property type="match status" value="1"/>
</dbReference>
<dbReference type="InterPro" id="IPR016174">
    <property type="entry name" value="Di-haem_cyt_TM"/>
</dbReference>
<evidence type="ECO:0000256" key="2">
    <source>
        <dbReference type="ARBA" id="ARBA00004651"/>
    </source>
</evidence>
<protein>
    <submittedName>
        <fullName evidence="16">Formate dehydrogenase subunit gamma</fullName>
        <ecNumber evidence="16">1.17.1.9</ecNumber>
    </submittedName>
</protein>
<evidence type="ECO:0000256" key="1">
    <source>
        <dbReference type="ARBA" id="ARBA00001971"/>
    </source>
</evidence>
<evidence type="ECO:0000256" key="3">
    <source>
        <dbReference type="ARBA" id="ARBA00010747"/>
    </source>
</evidence>
<evidence type="ECO:0000256" key="7">
    <source>
        <dbReference type="ARBA" id="ARBA00022692"/>
    </source>
</evidence>
<organism evidence="16 17">
    <name type="scientific">Roseibium aestuarii</name>
    <dbReference type="NCBI Taxonomy" id="2600299"/>
    <lineage>
        <taxon>Bacteria</taxon>
        <taxon>Pseudomonadati</taxon>
        <taxon>Pseudomonadota</taxon>
        <taxon>Alphaproteobacteria</taxon>
        <taxon>Hyphomicrobiales</taxon>
        <taxon>Stappiaceae</taxon>
        <taxon>Roseibium</taxon>
    </lineage>
</organism>
<dbReference type="NCBIfam" id="TIGR01583">
    <property type="entry name" value="formate-DH-gamm"/>
    <property type="match status" value="1"/>
</dbReference>
<dbReference type="InterPro" id="IPR011577">
    <property type="entry name" value="Cyt_b561_bac/Ni-Hgenase"/>
</dbReference>
<dbReference type="SUPFAM" id="SSF81342">
    <property type="entry name" value="Transmembrane di-heme cytochromes"/>
    <property type="match status" value="1"/>
</dbReference>
<proteinExistence type="inferred from homology"/>
<keyword evidence="4" id="KW-0813">Transport</keyword>
<keyword evidence="7 14" id="KW-0812">Transmembrane</keyword>